<name>A0A5N4A467_PHOPY</name>
<dbReference type="EMBL" id="VVIM01000010">
    <property type="protein sequence ID" value="KAB0792113.1"/>
    <property type="molecule type" value="Genomic_DNA"/>
</dbReference>
<dbReference type="EMBL" id="VVIM01000004">
    <property type="protein sequence ID" value="KAB0800766.1"/>
    <property type="molecule type" value="Genomic_DNA"/>
</dbReference>
<evidence type="ECO:0000313" key="4">
    <source>
        <dbReference type="Proteomes" id="UP000327044"/>
    </source>
</evidence>
<dbReference type="InParanoid" id="A0A5N4A467"/>
<dbReference type="AlphaFoldDB" id="A0A5N4A467"/>
<organism evidence="2 4">
    <name type="scientific">Photinus pyralis</name>
    <name type="common">Common eastern firefly</name>
    <name type="synonym">Lampyris pyralis</name>
    <dbReference type="NCBI Taxonomy" id="7054"/>
    <lineage>
        <taxon>Eukaryota</taxon>
        <taxon>Metazoa</taxon>
        <taxon>Ecdysozoa</taxon>
        <taxon>Arthropoda</taxon>
        <taxon>Hexapoda</taxon>
        <taxon>Insecta</taxon>
        <taxon>Pterygota</taxon>
        <taxon>Neoptera</taxon>
        <taxon>Endopterygota</taxon>
        <taxon>Coleoptera</taxon>
        <taxon>Polyphaga</taxon>
        <taxon>Elateriformia</taxon>
        <taxon>Elateroidea</taxon>
        <taxon>Lampyridae</taxon>
        <taxon>Lampyrinae</taxon>
        <taxon>Photinus</taxon>
    </lineage>
</organism>
<dbReference type="PANTHER" id="PTHR34239:SF2">
    <property type="entry name" value="TRANSPOSABLE ELEMENT P TRANSPOSASE_THAP9 CONSERVED DOMAIN-CONTAINING PROTEIN"/>
    <property type="match status" value="1"/>
</dbReference>
<gene>
    <name evidence="3" type="ORF">PPYR_06505</name>
    <name evidence="2" type="ORF">PPYR_14074</name>
</gene>
<reference evidence="2" key="2">
    <citation type="submission" date="2019-08" db="EMBL/GenBank/DDBJ databases">
        <authorList>
            <consortium name="Photinus pyralis genome working group"/>
            <person name="Fallon T.R."/>
            <person name="Sander Lower S.E."/>
            <person name="Weng J.-K."/>
        </authorList>
    </citation>
    <scope>NUCLEOTIDE SEQUENCE</scope>
    <source>
        <strain evidence="2">1611_PpyrPB1</strain>
        <tissue evidence="2">Whole body</tissue>
    </source>
</reference>
<comment type="caution">
    <text evidence="2">The sequence shown here is derived from an EMBL/GenBank/DDBJ whole genome shotgun (WGS) entry which is preliminary data.</text>
</comment>
<dbReference type="OrthoDB" id="6781892at2759"/>
<feature type="region of interest" description="Disordered" evidence="1">
    <location>
        <begin position="393"/>
        <end position="443"/>
    </location>
</feature>
<feature type="compositionally biased region" description="Basic residues" evidence="1">
    <location>
        <begin position="74"/>
        <end position="84"/>
    </location>
</feature>
<proteinExistence type="predicted"/>
<protein>
    <submittedName>
        <fullName evidence="2">Uncharacterized protein</fullName>
    </submittedName>
</protein>
<evidence type="ECO:0000313" key="2">
    <source>
        <dbReference type="EMBL" id="KAB0792113.1"/>
    </source>
</evidence>
<evidence type="ECO:0000256" key="1">
    <source>
        <dbReference type="SAM" id="MobiDB-lite"/>
    </source>
</evidence>
<reference evidence="2 4" key="1">
    <citation type="journal article" date="2018" name="Elife">
        <title>Firefly genomes illuminate parallel origins of bioluminescence in beetles.</title>
        <authorList>
            <person name="Fallon T.R."/>
            <person name="Lower S.E."/>
            <person name="Chang C.H."/>
            <person name="Bessho-Uehara M."/>
            <person name="Martin G.J."/>
            <person name="Bewick A.J."/>
            <person name="Behringer M."/>
            <person name="Debat H.J."/>
            <person name="Wong I."/>
            <person name="Day J.C."/>
            <person name="Suvorov A."/>
            <person name="Silva C.J."/>
            <person name="Stanger-Hall K.F."/>
            <person name="Hall D.W."/>
            <person name="Schmitz R.J."/>
            <person name="Nelson D.R."/>
            <person name="Lewis S.M."/>
            <person name="Shigenobu S."/>
            <person name="Bybee S.M."/>
            <person name="Larracuente A.M."/>
            <person name="Oba Y."/>
            <person name="Weng J.K."/>
        </authorList>
    </citation>
    <scope>NUCLEOTIDE SEQUENCE [LARGE SCALE GENOMIC DNA]</scope>
    <source>
        <strain evidence="2">1611_PpyrPB1</strain>
        <tissue evidence="2">Whole body</tissue>
    </source>
</reference>
<feature type="compositionally biased region" description="Basic and acidic residues" evidence="1">
    <location>
        <begin position="31"/>
        <end position="52"/>
    </location>
</feature>
<feature type="compositionally biased region" description="Basic and acidic residues" evidence="1">
    <location>
        <begin position="60"/>
        <end position="73"/>
    </location>
</feature>
<dbReference type="PANTHER" id="PTHR34239">
    <property type="entry name" value="APPLE DOMAIN-CONTAINING PROTEIN"/>
    <property type="match status" value="1"/>
</dbReference>
<feature type="compositionally biased region" description="Basic residues" evidence="1">
    <location>
        <begin position="1"/>
        <end position="15"/>
    </location>
</feature>
<sequence length="443" mass="50573">MGKHKRDRSRSRSSTKRSFNKEIRDLKRKLDKLEKERDRAKRDFSRFRESCSRNETISRGNRECRSPSESDSSRRRRRRSRSQRRSPSETSLNPGRDTQGRREGRSSSKATSTKLPFRREQESRSPSVALSLFTRTDTSRAANSATIDFVGPGGRHSSSAALVASSADFSPRKEESPALILLDDAGISEEIRLILGPDPNQQKKSTFNLHKAVEPIWTHILGFGLPKEECDELFKKYELPINCKFLTPPRINPEVEANLNTLHSTRDQTHSQYQFRLSKALAALGISLNVILEEEENIPRASKDRILSSIADSGRLLCSLFNDISLKRRQLILPLMNKHIKTLVEQIPPGDFLFGPDLGDKIQAIKTMEKVGKEIRVPQPLYNRYQQNSVAFQKKKGGGAEKSHTATSGQLNRRRPTYRKREVRSQRGRLSMPQKSSIHQKYR</sequence>
<feature type="region of interest" description="Disordered" evidence="1">
    <location>
        <begin position="1"/>
        <end position="129"/>
    </location>
</feature>
<evidence type="ECO:0000313" key="3">
    <source>
        <dbReference type="EMBL" id="KAB0800766.1"/>
    </source>
</evidence>
<accession>A0A5N4A467</accession>
<keyword evidence="4" id="KW-1185">Reference proteome</keyword>
<dbReference type="Proteomes" id="UP000327044">
    <property type="component" value="Unassembled WGS sequence"/>
</dbReference>